<organism evidence="2 3">
    <name type="scientific">Seminavis robusta</name>
    <dbReference type="NCBI Taxonomy" id="568900"/>
    <lineage>
        <taxon>Eukaryota</taxon>
        <taxon>Sar</taxon>
        <taxon>Stramenopiles</taxon>
        <taxon>Ochrophyta</taxon>
        <taxon>Bacillariophyta</taxon>
        <taxon>Bacillariophyceae</taxon>
        <taxon>Bacillariophycidae</taxon>
        <taxon>Naviculales</taxon>
        <taxon>Naviculaceae</taxon>
        <taxon>Seminavis</taxon>
    </lineage>
</organism>
<dbReference type="EMBL" id="CAICTM010000179">
    <property type="protein sequence ID" value="CAB9503935.1"/>
    <property type="molecule type" value="Genomic_DNA"/>
</dbReference>
<accession>A0A9N8H963</accession>
<protein>
    <recommendedName>
        <fullName evidence="1">NadR/Ttd14 AAA domain-containing protein</fullName>
    </recommendedName>
</protein>
<dbReference type="InterPro" id="IPR027417">
    <property type="entry name" value="P-loop_NTPase"/>
</dbReference>
<evidence type="ECO:0000313" key="2">
    <source>
        <dbReference type="EMBL" id="CAB9503935.1"/>
    </source>
</evidence>
<reference evidence="2" key="1">
    <citation type="submission" date="2020-06" db="EMBL/GenBank/DDBJ databases">
        <authorList>
            <consortium name="Plant Systems Biology data submission"/>
        </authorList>
    </citation>
    <scope>NUCLEOTIDE SEQUENCE</scope>
    <source>
        <strain evidence="2">D6</strain>
    </source>
</reference>
<dbReference type="Gene3D" id="3.40.50.300">
    <property type="entry name" value="P-loop containing nucleotide triphosphate hydrolases"/>
    <property type="match status" value="1"/>
</dbReference>
<name>A0A9N8H963_9STRA</name>
<proteinExistence type="predicted"/>
<keyword evidence="3" id="KW-1185">Reference proteome</keyword>
<feature type="domain" description="NadR/Ttd14 AAA" evidence="1">
    <location>
        <begin position="6"/>
        <end position="198"/>
    </location>
</feature>
<dbReference type="Proteomes" id="UP001153069">
    <property type="component" value="Unassembled WGS sequence"/>
</dbReference>
<dbReference type="InterPro" id="IPR038727">
    <property type="entry name" value="NadR/Ttd14_AAA_dom"/>
</dbReference>
<sequence length="215" mass="24067">MPTGPIFFMGGGGTGKTTLLNMYTKQRSRELGVITEVARSVMREKQILQVDLSRDDVFWDLQIQIAQQQIEQERTLETSIVSNYISDRCVLDALAYATLRFPDSFPPLGSVPMTQSGQAALVKPLLGSSEVAAEVLKRYRGALMVLVRPFDSNDACDDGVRLVMSRKELDQYTARCRVLLDALEIPFVQVGKGKPNERLRFLEQCVERFQSAISS</sequence>
<evidence type="ECO:0000259" key="1">
    <source>
        <dbReference type="Pfam" id="PF13521"/>
    </source>
</evidence>
<comment type="caution">
    <text evidence="2">The sequence shown here is derived from an EMBL/GenBank/DDBJ whole genome shotgun (WGS) entry which is preliminary data.</text>
</comment>
<dbReference type="SUPFAM" id="SSF52540">
    <property type="entry name" value="P-loop containing nucleoside triphosphate hydrolases"/>
    <property type="match status" value="1"/>
</dbReference>
<gene>
    <name evidence="2" type="ORF">SEMRO_180_G078870.1</name>
</gene>
<dbReference type="Pfam" id="PF13521">
    <property type="entry name" value="AAA_28"/>
    <property type="match status" value="1"/>
</dbReference>
<evidence type="ECO:0000313" key="3">
    <source>
        <dbReference type="Proteomes" id="UP001153069"/>
    </source>
</evidence>
<dbReference type="AlphaFoldDB" id="A0A9N8H963"/>